<reference evidence="1 2" key="1">
    <citation type="journal article" date="2009" name="Nature">
        <title>The Sorghum bicolor genome and the diversification of grasses.</title>
        <authorList>
            <person name="Paterson A.H."/>
            <person name="Bowers J.E."/>
            <person name="Bruggmann R."/>
            <person name="Dubchak I."/>
            <person name="Grimwood J."/>
            <person name="Gundlach H."/>
            <person name="Haberer G."/>
            <person name="Hellsten U."/>
            <person name="Mitros T."/>
            <person name="Poliakov A."/>
            <person name="Schmutz J."/>
            <person name="Spannagl M."/>
            <person name="Tang H."/>
            <person name="Wang X."/>
            <person name="Wicker T."/>
            <person name="Bharti A.K."/>
            <person name="Chapman J."/>
            <person name="Feltus F.A."/>
            <person name="Gowik U."/>
            <person name="Grigoriev I.V."/>
            <person name="Lyons E."/>
            <person name="Maher C.A."/>
            <person name="Martis M."/>
            <person name="Narechania A."/>
            <person name="Otillar R.P."/>
            <person name="Penning B.W."/>
            <person name="Salamov A.A."/>
            <person name="Wang Y."/>
            <person name="Zhang L."/>
            <person name="Carpita N.C."/>
            <person name="Freeling M."/>
            <person name="Gingle A.R."/>
            <person name="Hash C.T."/>
            <person name="Keller B."/>
            <person name="Klein P."/>
            <person name="Kresovich S."/>
            <person name="McCann M.C."/>
            <person name="Ming R."/>
            <person name="Peterson D.G."/>
            <person name="Mehboob-ur-Rahman"/>
            <person name="Ware D."/>
            <person name="Westhoff P."/>
            <person name="Mayer K.F."/>
            <person name="Messing J."/>
            <person name="Rokhsar D.S."/>
        </authorList>
    </citation>
    <scope>NUCLEOTIDE SEQUENCE [LARGE SCALE GENOMIC DNA]</scope>
    <source>
        <strain evidence="2">cv. BTx623</strain>
    </source>
</reference>
<dbReference type="AlphaFoldDB" id="A0A1Z5RBJ8"/>
<organism evidence="1 2">
    <name type="scientific">Sorghum bicolor</name>
    <name type="common">Sorghum</name>
    <name type="synonym">Sorghum vulgare</name>
    <dbReference type="NCBI Taxonomy" id="4558"/>
    <lineage>
        <taxon>Eukaryota</taxon>
        <taxon>Viridiplantae</taxon>
        <taxon>Streptophyta</taxon>
        <taxon>Embryophyta</taxon>
        <taxon>Tracheophyta</taxon>
        <taxon>Spermatophyta</taxon>
        <taxon>Magnoliopsida</taxon>
        <taxon>Liliopsida</taxon>
        <taxon>Poales</taxon>
        <taxon>Poaceae</taxon>
        <taxon>PACMAD clade</taxon>
        <taxon>Panicoideae</taxon>
        <taxon>Andropogonodae</taxon>
        <taxon>Andropogoneae</taxon>
        <taxon>Sorghinae</taxon>
        <taxon>Sorghum</taxon>
    </lineage>
</organism>
<evidence type="ECO:0000313" key="2">
    <source>
        <dbReference type="Proteomes" id="UP000000768"/>
    </source>
</evidence>
<dbReference type="InParanoid" id="A0A1Z5RBJ8"/>
<proteinExistence type="predicted"/>
<gene>
    <name evidence="1" type="ORF">SORBI_3007G190466</name>
</gene>
<dbReference type="Gramene" id="OQU80815">
    <property type="protein sequence ID" value="OQU80815"/>
    <property type="gene ID" value="SORBI_3007G190466"/>
</dbReference>
<accession>A0A1Z5RBJ8</accession>
<sequence length="82" mass="9176">MCLTPDRVLETTGHTTAQDRIMSVIKTDARSMTADYCSCRCLLVPLHGRVWLLMNQHRVPCRSGRSALPSILLGSQIFSSDR</sequence>
<name>A0A1Z5RBJ8_SORBI</name>
<keyword evidence="2" id="KW-1185">Reference proteome</keyword>
<dbReference type="Proteomes" id="UP000000768">
    <property type="component" value="Chromosome 7"/>
</dbReference>
<dbReference type="EMBL" id="CM000766">
    <property type="protein sequence ID" value="OQU80815.1"/>
    <property type="molecule type" value="Genomic_DNA"/>
</dbReference>
<protein>
    <submittedName>
        <fullName evidence="1">Uncharacterized protein</fullName>
    </submittedName>
</protein>
<evidence type="ECO:0000313" key="1">
    <source>
        <dbReference type="EMBL" id="OQU80815.1"/>
    </source>
</evidence>
<reference evidence="2" key="2">
    <citation type="journal article" date="2018" name="Plant J.">
        <title>The Sorghum bicolor reference genome: improved assembly, gene annotations, a transcriptome atlas, and signatures of genome organization.</title>
        <authorList>
            <person name="McCormick R.F."/>
            <person name="Truong S.K."/>
            <person name="Sreedasyam A."/>
            <person name="Jenkins J."/>
            <person name="Shu S."/>
            <person name="Sims D."/>
            <person name="Kennedy M."/>
            <person name="Amirebrahimi M."/>
            <person name="Weers B.D."/>
            <person name="McKinley B."/>
            <person name="Mattison A."/>
            <person name="Morishige D.T."/>
            <person name="Grimwood J."/>
            <person name="Schmutz J."/>
            <person name="Mullet J.E."/>
        </authorList>
    </citation>
    <scope>NUCLEOTIDE SEQUENCE [LARGE SCALE GENOMIC DNA]</scope>
    <source>
        <strain evidence="2">cv. BTx623</strain>
    </source>
</reference>